<organism evidence="3 4">
    <name type="scientific">Neoarthrinium moseri</name>
    <dbReference type="NCBI Taxonomy" id="1658444"/>
    <lineage>
        <taxon>Eukaryota</taxon>
        <taxon>Fungi</taxon>
        <taxon>Dikarya</taxon>
        <taxon>Ascomycota</taxon>
        <taxon>Pezizomycotina</taxon>
        <taxon>Sordariomycetes</taxon>
        <taxon>Xylariomycetidae</taxon>
        <taxon>Amphisphaeriales</taxon>
        <taxon>Apiosporaceae</taxon>
        <taxon>Neoarthrinium</taxon>
    </lineage>
</organism>
<feature type="compositionally biased region" description="Polar residues" evidence="1">
    <location>
        <begin position="84"/>
        <end position="103"/>
    </location>
</feature>
<reference evidence="3" key="1">
    <citation type="submission" date="2021-03" db="EMBL/GenBank/DDBJ databases">
        <title>Revisited historic fungal species revealed as producer of novel bioactive compounds through whole genome sequencing and comparative genomics.</title>
        <authorList>
            <person name="Vignolle G.A."/>
            <person name="Hochenegger N."/>
            <person name="Mach R.L."/>
            <person name="Mach-Aigner A.R."/>
            <person name="Javad Rahimi M."/>
            <person name="Salim K.A."/>
            <person name="Chan C.M."/>
            <person name="Lim L.B.L."/>
            <person name="Cai F."/>
            <person name="Druzhinina I.S."/>
            <person name="U'Ren J.M."/>
            <person name="Derntl C."/>
        </authorList>
    </citation>
    <scope>NUCLEOTIDE SEQUENCE</scope>
    <source>
        <strain evidence="3">TUCIM 5799</strain>
    </source>
</reference>
<dbReference type="Proteomes" id="UP000829685">
    <property type="component" value="Unassembled WGS sequence"/>
</dbReference>
<dbReference type="PANTHER" id="PTHR24148">
    <property type="entry name" value="ANKYRIN REPEAT DOMAIN-CONTAINING PROTEIN 39 HOMOLOG-RELATED"/>
    <property type="match status" value="1"/>
</dbReference>
<gene>
    <name evidence="3" type="ORF">JX265_007810</name>
</gene>
<protein>
    <recommendedName>
        <fullName evidence="2">Heterokaryon incompatibility domain-containing protein</fullName>
    </recommendedName>
</protein>
<dbReference type="PANTHER" id="PTHR24148:SF73">
    <property type="entry name" value="HET DOMAIN PROTEIN (AFU_ORTHOLOGUE AFUA_8G01020)"/>
    <property type="match status" value="1"/>
</dbReference>
<dbReference type="Pfam" id="PF06985">
    <property type="entry name" value="HET"/>
    <property type="match status" value="1"/>
</dbReference>
<accession>A0A9Q0AKR7</accession>
<dbReference type="EMBL" id="JAFIMR010000020">
    <property type="protein sequence ID" value="KAI1866509.1"/>
    <property type="molecule type" value="Genomic_DNA"/>
</dbReference>
<keyword evidence="4" id="KW-1185">Reference proteome</keyword>
<evidence type="ECO:0000313" key="3">
    <source>
        <dbReference type="EMBL" id="KAI1866509.1"/>
    </source>
</evidence>
<evidence type="ECO:0000256" key="1">
    <source>
        <dbReference type="SAM" id="MobiDB-lite"/>
    </source>
</evidence>
<feature type="domain" description="Heterokaryon incompatibility" evidence="2">
    <location>
        <begin position="120"/>
        <end position="268"/>
    </location>
</feature>
<sequence>MLSYRPLNVDKNEIRVLELSKPTPCISGEHSLFQCSLKYVSLDDYTEEYANFLELRQHDESAAWPLPVWATTPPSCGHSHEDLTQTPPSQPLATGSTRTPVDQRMSSLGSTYCRYMWGDFAALSYEWGGSDRTGEILVDNHKVAVTRNLEAALQHISTWWLQETNHISLWIDALCINQQDIVERNHQVKRMASIYSGAISVLLWTGPAIQNEAETCRLLRQIHQIQENRESIRKSISELTKYDNITAWLGISELTRRSYWKRLWVIQEFCLAGRNALVCFGTTRVSLFDFFGAVALLGSGFKRVAGPLIEAFKGEAEDMLSCVGNLYSGIDNIYPLMSIHDTRLTKGSLPDLAKLLRAGGRAEQTDSRDKIYGLLGLVNPEIRSLILPDYGKACSDVYRDFVTAVIQTTGKLDIIYQRPRNLRHGSQLPSWVPDWSIKADICNPIDFPREIDSDELVPRVFGDFRSALNTNHVFCIGKDPNELLCRGFRA</sequence>
<comment type="caution">
    <text evidence="3">The sequence shown here is derived from an EMBL/GenBank/DDBJ whole genome shotgun (WGS) entry which is preliminary data.</text>
</comment>
<dbReference type="AlphaFoldDB" id="A0A9Q0AKR7"/>
<dbReference type="InterPro" id="IPR052895">
    <property type="entry name" value="HetReg/Transcr_Mod"/>
</dbReference>
<evidence type="ECO:0000259" key="2">
    <source>
        <dbReference type="Pfam" id="PF06985"/>
    </source>
</evidence>
<proteinExistence type="predicted"/>
<name>A0A9Q0AKR7_9PEZI</name>
<feature type="region of interest" description="Disordered" evidence="1">
    <location>
        <begin position="75"/>
        <end position="103"/>
    </location>
</feature>
<evidence type="ECO:0000313" key="4">
    <source>
        <dbReference type="Proteomes" id="UP000829685"/>
    </source>
</evidence>
<dbReference type="InterPro" id="IPR010730">
    <property type="entry name" value="HET"/>
</dbReference>